<dbReference type="AlphaFoldDB" id="A0A0F9QXW1"/>
<dbReference type="EMBL" id="LAZR01003471">
    <property type="protein sequence ID" value="KKN17976.1"/>
    <property type="molecule type" value="Genomic_DNA"/>
</dbReference>
<gene>
    <name evidence="1" type="ORF">LCGC14_0960340</name>
</gene>
<accession>A0A0F9QXW1</accession>
<sequence>MNEITTQSDRAVVFWSCKDSDEYLHHTTKEEAIEDCLDGIDVLDGTVTVYGYARMIVSKPGISDADDLLDEFLCGNWEEYISEDGPDITDRMQDAALTFLAVVHEEFIPWSCEVVTTEEVDVAAWITDHRPDWIKNMEDGK</sequence>
<evidence type="ECO:0000313" key="1">
    <source>
        <dbReference type="EMBL" id="KKN17976.1"/>
    </source>
</evidence>
<comment type="caution">
    <text evidence="1">The sequence shown here is derived from an EMBL/GenBank/DDBJ whole genome shotgun (WGS) entry which is preliminary data.</text>
</comment>
<protein>
    <submittedName>
        <fullName evidence="1">Uncharacterized protein</fullName>
    </submittedName>
</protein>
<organism evidence="1">
    <name type="scientific">marine sediment metagenome</name>
    <dbReference type="NCBI Taxonomy" id="412755"/>
    <lineage>
        <taxon>unclassified sequences</taxon>
        <taxon>metagenomes</taxon>
        <taxon>ecological metagenomes</taxon>
    </lineage>
</organism>
<reference evidence="1" key="1">
    <citation type="journal article" date="2015" name="Nature">
        <title>Complex archaea that bridge the gap between prokaryotes and eukaryotes.</title>
        <authorList>
            <person name="Spang A."/>
            <person name="Saw J.H."/>
            <person name="Jorgensen S.L."/>
            <person name="Zaremba-Niedzwiedzka K."/>
            <person name="Martijn J."/>
            <person name="Lind A.E."/>
            <person name="van Eijk R."/>
            <person name="Schleper C."/>
            <person name="Guy L."/>
            <person name="Ettema T.J."/>
        </authorList>
    </citation>
    <scope>NUCLEOTIDE SEQUENCE</scope>
</reference>
<name>A0A0F9QXW1_9ZZZZ</name>
<proteinExistence type="predicted"/>